<dbReference type="Gene3D" id="2.170.130.30">
    <property type="match status" value="1"/>
</dbReference>
<gene>
    <name evidence="3" type="ORF">B9J98_08055</name>
</gene>
<protein>
    <recommendedName>
        <fullName evidence="2">Transcobalamin-like C-terminal domain-containing protein</fullName>
    </recommendedName>
</protein>
<evidence type="ECO:0000256" key="1">
    <source>
        <dbReference type="SAM" id="Phobius"/>
    </source>
</evidence>
<organism evidence="3 4">
    <name type="scientific">Candidatus Terraquivivens tikiterensis</name>
    <dbReference type="NCBI Taxonomy" id="1980982"/>
    <lineage>
        <taxon>Archaea</taxon>
        <taxon>Nitrososphaerota</taxon>
        <taxon>Candidatus Wolframiiraptoraceae</taxon>
        <taxon>Candidatus Terraquivivens</taxon>
    </lineage>
</organism>
<comment type="caution">
    <text evidence="3">The sequence shown here is derived from an EMBL/GenBank/DDBJ whole genome shotgun (WGS) entry which is preliminary data.</text>
</comment>
<keyword evidence="1" id="KW-0472">Membrane</keyword>
<dbReference type="Pfam" id="PF14478">
    <property type="entry name" value="DUF4430"/>
    <property type="match status" value="1"/>
</dbReference>
<dbReference type="EMBL" id="NDWU01000030">
    <property type="protein sequence ID" value="PUA31048.1"/>
    <property type="molecule type" value="Genomic_DNA"/>
</dbReference>
<sequence>MVSDLVRKEFQAIILAFVVLGLALVYVGYQVYWLQTQFVERIEELKGLILKVEITIDYGNATKTEVVWLTKGATALEALRRVATVETRYFAGLGEFIESIDGIRNNPESGKYWMWYVWSEKEGKWEYATVGAGSYRLKDGDRIMFRYEVPAF</sequence>
<dbReference type="InterPro" id="IPR027954">
    <property type="entry name" value="Transcobalamin-like_C"/>
</dbReference>
<keyword evidence="1" id="KW-0812">Transmembrane</keyword>
<proteinExistence type="predicted"/>
<dbReference type="AlphaFoldDB" id="A0A2R7Y0N0"/>
<evidence type="ECO:0000259" key="2">
    <source>
        <dbReference type="Pfam" id="PF14478"/>
    </source>
</evidence>
<evidence type="ECO:0000313" key="4">
    <source>
        <dbReference type="Proteomes" id="UP000244066"/>
    </source>
</evidence>
<reference evidence="3 4" key="1">
    <citation type="submission" date="2017-04" db="EMBL/GenBank/DDBJ databases">
        <title>Draft Aigarchaeota genome from a New Zealand hot spring.</title>
        <authorList>
            <person name="Reysenbach A.-L."/>
            <person name="Donaho J.A."/>
            <person name="Gerhart J."/>
            <person name="Kelley J.F."/>
            <person name="Kouba K."/>
            <person name="Podar M."/>
            <person name="Stott M."/>
        </authorList>
    </citation>
    <scope>NUCLEOTIDE SEQUENCE [LARGE SCALE GENOMIC DNA]</scope>
    <source>
        <strain evidence="3">NZ13_MG1</strain>
    </source>
</reference>
<name>A0A2R7Y0N0_9ARCH</name>
<feature type="domain" description="Transcobalamin-like C-terminal" evidence="2">
    <location>
        <begin position="72"/>
        <end position="148"/>
    </location>
</feature>
<accession>A0A2R7Y0N0</accession>
<keyword evidence="1" id="KW-1133">Transmembrane helix</keyword>
<feature type="transmembrane region" description="Helical" evidence="1">
    <location>
        <begin position="12"/>
        <end position="33"/>
    </location>
</feature>
<evidence type="ECO:0000313" key="3">
    <source>
        <dbReference type="EMBL" id="PUA31048.1"/>
    </source>
</evidence>
<dbReference type="Proteomes" id="UP000244066">
    <property type="component" value="Unassembled WGS sequence"/>
</dbReference>